<reference evidence="1 2" key="1">
    <citation type="submission" date="2019-03" db="EMBL/GenBank/DDBJ databases">
        <title>Genomic Encyclopedia of Type Strains, Phase IV (KMG-IV): sequencing the most valuable type-strain genomes for metagenomic binning, comparative biology and taxonomic classification.</title>
        <authorList>
            <person name="Goeker M."/>
        </authorList>
    </citation>
    <scope>NUCLEOTIDE SEQUENCE [LARGE SCALE GENOMIC DNA]</scope>
    <source>
        <strain evidence="1 2">DSM 16998</strain>
    </source>
</reference>
<dbReference type="RefSeq" id="WP_133699358.1">
    <property type="nucleotide sequence ID" value="NZ_SNXS01000001.1"/>
</dbReference>
<evidence type="ECO:0000313" key="2">
    <source>
        <dbReference type="Proteomes" id="UP000295361"/>
    </source>
</evidence>
<accession>A0A4R6QTP5</accession>
<protein>
    <recommendedName>
        <fullName evidence="3">TnsA endonuclease-like protein</fullName>
    </recommendedName>
</protein>
<dbReference type="InParanoid" id="A0A4R6QTP5"/>
<name>A0A4R6QTP5_9BURK</name>
<dbReference type="OrthoDB" id="9153085at2"/>
<organism evidence="1 2">
    <name type="scientific">Roseateles toxinivorans</name>
    <dbReference type="NCBI Taxonomy" id="270368"/>
    <lineage>
        <taxon>Bacteria</taxon>
        <taxon>Pseudomonadati</taxon>
        <taxon>Pseudomonadota</taxon>
        <taxon>Betaproteobacteria</taxon>
        <taxon>Burkholderiales</taxon>
        <taxon>Sphaerotilaceae</taxon>
        <taxon>Roseateles</taxon>
    </lineage>
</organism>
<comment type="caution">
    <text evidence="1">The sequence shown here is derived from an EMBL/GenBank/DDBJ whole genome shotgun (WGS) entry which is preliminary data.</text>
</comment>
<proteinExistence type="predicted"/>
<dbReference type="AlphaFoldDB" id="A0A4R6QTP5"/>
<gene>
    <name evidence="1" type="ORF">DES47_101817</name>
</gene>
<keyword evidence="2" id="KW-1185">Reference proteome</keyword>
<dbReference type="EMBL" id="SNXS01000001">
    <property type="protein sequence ID" value="TDP74751.1"/>
    <property type="molecule type" value="Genomic_DNA"/>
</dbReference>
<evidence type="ECO:0008006" key="3">
    <source>
        <dbReference type="Google" id="ProtNLM"/>
    </source>
</evidence>
<sequence length="232" mass="25834">MKDQQDHSVVTYWGGRAERYREFPRTQVRAHDPFDVQPLQFGHEYHYEAWVLERFSADTKSITRKPTAVTATISGVEVSATATFVVTRRDDSLAYVLATKTDATTTELRQLRRIAAVNGASAVHRTRPEIRARVDEFWFLDRLRQAATIWVGKGEELDVPLVALLATGRKTLTELCASIRAPKDLIRARLARLHVAGKLVIDREHGELGANALTVSAPSDGMAPSSISEVTL</sequence>
<dbReference type="Proteomes" id="UP000295361">
    <property type="component" value="Unassembled WGS sequence"/>
</dbReference>
<evidence type="ECO:0000313" key="1">
    <source>
        <dbReference type="EMBL" id="TDP74751.1"/>
    </source>
</evidence>